<dbReference type="AlphaFoldDB" id="A0A8S3KIT7"/>
<sequence length="111" mass="12651">RAPQFHRTSMPAHLHQRHSNSFLTDLLHHVIDAHAASYSDNHVHYHHHHHHHPPTASIDLIAYAWMSPGHDIFSLPAAFSIQFGDFFDLTIPDETPVVGLTDSELERLPTM</sequence>
<name>A0A8S3KIT7_9BILA</name>
<gene>
    <name evidence="1" type="ORF">SMN809_LOCUS85416</name>
</gene>
<evidence type="ECO:0000313" key="2">
    <source>
        <dbReference type="Proteomes" id="UP000676336"/>
    </source>
</evidence>
<protein>
    <submittedName>
        <fullName evidence="1">Uncharacterized protein</fullName>
    </submittedName>
</protein>
<organism evidence="1 2">
    <name type="scientific">Rotaria magnacalcarata</name>
    <dbReference type="NCBI Taxonomy" id="392030"/>
    <lineage>
        <taxon>Eukaryota</taxon>
        <taxon>Metazoa</taxon>
        <taxon>Spiralia</taxon>
        <taxon>Gnathifera</taxon>
        <taxon>Rotifera</taxon>
        <taxon>Eurotatoria</taxon>
        <taxon>Bdelloidea</taxon>
        <taxon>Philodinida</taxon>
        <taxon>Philodinidae</taxon>
        <taxon>Rotaria</taxon>
    </lineage>
</organism>
<feature type="non-terminal residue" evidence="1">
    <location>
        <position position="111"/>
    </location>
</feature>
<dbReference type="Proteomes" id="UP000676336">
    <property type="component" value="Unassembled WGS sequence"/>
</dbReference>
<comment type="caution">
    <text evidence="1">The sequence shown here is derived from an EMBL/GenBank/DDBJ whole genome shotgun (WGS) entry which is preliminary data.</text>
</comment>
<evidence type="ECO:0000313" key="1">
    <source>
        <dbReference type="EMBL" id="CAF5227734.1"/>
    </source>
</evidence>
<accession>A0A8S3KIT7</accession>
<feature type="non-terminal residue" evidence="1">
    <location>
        <position position="1"/>
    </location>
</feature>
<proteinExistence type="predicted"/>
<reference evidence="1" key="1">
    <citation type="submission" date="2021-02" db="EMBL/GenBank/DDBJ databases">
        <authorList>
            <person name="Nowell W R."/>
        </authorList>
    </citation>
    <scope>NUCLEOTIDE SEQUENCE</scope>
</reference>
<dbReference type="EMBL" id="CAJOBI010364717">
    <property type="protein sequence ID" value="CAF5227734.1"/>
    <property type="molecule type" value="Genomic_DNA"/>
</dbReference>